<dbReference type="GO" id="GO:0003735">
    <property type="term" value="F:structural constituent of ribosome"/>
    <property type="evidence" value="ECO:0007669"/>
    <property type="project" value="InterPro"/>
</dbReference>
<proteinExistence type="inferred from homology"/>
<evidence type="ECO:0000256" key="5">
    <source>
        <dbReference type="RuleBase" id="RU000562"/>
    </source>
</evidence>
<comment type="similarity">
    <text evidence="1 4 5">Belongs to the bacterial ribosomal protein bL21 family.</text>
</comment>
<dbReference type="GO" id="GO:1990904">
    <property type="term" value="C:ribonucleoprotein complex"/>
    <property type="evidence" value="ECO:0007669"/>
    <property type="project" value="UniProtKB-KW"/>
</dbReference>
<dbReference type="PANTHER" id="PTHR21349">
    <property type="entry name" value="50S RIBOSOMAL PROTEIN L21"/>
    <property type="match status" value="1"/>
</dbReference>
<evidence type="ECO:0000256" key="2">
    <source>
        <dbReference type="ARBA" id="ARBA00022980"/>
    </source>
</evidence>
<organism evidence="6 7">
    <name type="scientific">Methylorubrum populi</name>
    <dbReference type="NCBI Taxonomy" id="223967"/>
    <lineage>
        <taxon>Bacteria</taxon>
        <taxon>Pseudomonadati</taxon>
        <taxon>Pseudomonadota</taxon>
        <taxon>Alphaproteobacteria</taxon>
        <taxon>Hyphomicrobiales</taxon>
        <taxon>Methylobacteriaceae</taxon>
        <taxon>Methylorubrum</taxon>
    </lineage>
</organism>
<dbReference type="HAMAP" id="MF_01363">
    <property type="entry name" value="Ribosomal_bL21"/>
    <property type="match status" value="1"/>
</dbReference>
<keyword evidence="2 4" id="KW-0689">Ribosomal protein</keyword>
<dbReference type="NCBIfam" id="TIGR00061">
    <property type="entry name" value="L21"/>
    <property type="match status" value="1"/>
</dbReference>
<name>A0A161JKT7_9HYPH</name>
<evidence type="ECO:0000313" key="6">
    <source>
        <dbReference type="EMBL" id="BAU91388.1"/>
    </source>
</evidence>
<dbReference type="AlphaFoldDB" id="A0A161JKT7"/>
<dbReference type="InterPro" id="IPR028909">
    <property type="entry name" value="bL21-like"/>
</dbReference>
<keyword evidence="4 5" id="KW-0699">rRNA-binding</keyword>
<dbReference type="EMBL" id="AP014809">
    <property type="protein sequence ID" value="BAU91388.1"/>
    <property type="molecule type" value="Genomic_DNA"/>
</dbReference>
<dbReference type="InterPro" id="IPR036164">
    <property type="entry name" value="bL21-like_sf"/>
</dbReference>
<accession>A0A161JKT7</accession>
<dbReference type="GO" id="GO:0019843">
    <property type="term" value="F:rRNA binding"/>
    <property type="evidence" value="ECO:0007669"/>
    <property type="project" value="UniProtKB-UniRule"/>
</dbReference>
<evidence type="ECO:0000256" key="4">
    <source>
        <dbReference type="HAMAP-Rule" id="MF_01363"/>
    </source>
</evidence>
<dbReference type="PANTHER" id="PTHR21349:SF0">
    <property type="entry name" value="LARGE RIBOSOMAL SUBUNIT PROTEIN BL21M"/>
    <property type="match status" value="1"/>
</dbReference>
<evidence type="ECO:0000313" key="7">
    <source>
        <dbReference type="Proteomes" id="UP000218288"/>
    </source>
</evidence>
<comment type="subunit">
    <text evidence="4">Part of the 50S ribosomal subunit. Contacts protein L20.</text>
</comment>
<evidence type="ECO:0000256" key="3">
    <source>
        <dbReference type="ARBA" id="ARBA00023274"/>
    </source>
</evidence>
<dbReference type="GO" id="GO:0005737">
    <property type="term" value="C:cytoplasm"/>
    <property type="evidence" value="ECO:0007669"/>
    <property type="project" value="UniProtKB-ARBA"/>
</dbReference>
<gene>
    <name evidence="4" type="primary">rplU</name>
    <name evidence="6" type="ORF">MPPM_2783</name>
</gene>
<evidence type="ECO:0000256" key="1">
    <source>
        <dbReference type="ARBA" id="ARBA00008563"/>
    </source>
</evidence>
<dbReference type="Pfam" id="PF00829">
    <property type="entry name" value="Ribosomal_L21p"/>
    <property type="match status" value="1"/>
</dbReference>
<keyword evidence="4 5" id="KW-0694">RNA-binding</keyword>
<dbReference type="GO" id="GO:0006412">
    <property type="term" value="P:translation"/>
    <property type="evidence" value="ECO:0007669"/>
    <property type="project" value="UniProtKB-UniRule"/>
</dbReference>
<dbReference type="InterPro" id="IPR001787">
    <property type="entry name" value="Ribosomal_bL21"/>
</dbReference>
<protein>
    <recommendedName>
        <fullName evidence="4">Large ribosomal subunit protein bL21</fullName>
    </recommendedName>
</protein>
<dbReference type="SUPFAM" id="SSF141091">
    <property type="entry name" value="L21p-like"/>
    <property type="match status" value="1"/>
</dbReference>
<dbReference type="Proteomes" id="UP000218288">
    <property type="component" value="Chromosome"/>
</dbReference>
<comment type="function">
    <text evidence="4 5">This protein binds to 23S rRNA in the presence of protein L20.</text>
</comment>
<keyword evidence="3 4" id="KW-0687">Ribonucleoprotein</keyword>
<dbReference type="RefSeq" id="WP_063110970.1">
    <property type="nucleotide sequence ID" value="NZ_AP014809.1"/>
</dbReference>
<dbReference type="GO" id="GO:0005840">
    <property type="term" value="C:ribosome"/>
    <property type="evidence" value="ECO:0007669"/>
    <property type="project" value="UniProtKB-KW"/>
</dbReference>
<reference evidence="6 7" key="1">
    <citation type="journal article" date="2016" name="Genome Announc.">
        <title>Complete Genome Sequence of Methylobacterium populi P-1M, Isolated from Pink-Pigmented Household Biofilm.</title>
        <authorList>
            <person name="Morohoshi T."/>
            <person name="Ikeda T."/>
        </authorList>
    </citation>
    <scope>NUCLEOTIDE SEQUENCE [LARGE SCALE GENOMIC DNA]</scope>
    <source>
        <strain evidence="6 7">P-1M</strain>
    </source>
</reference>
<sequence length="405" mass="43074">MERHKRGGTETAAAEPAVWAVLRTGGKQYVVRTGDRLNVARSDYLAATVRDADGRRFHAFDDILMLGSGEGTVVGSPNVPNARVIAELLPEKRGPKTVSFKKRRRQNSRRMRGHRQVLQPVLIVSVEPGDGPFGEMAWRSVDRSGPAERGRLAGAAVPDLLASLRWGGPGQAVETLREVATRSWSDVAERERREVERSLEPLLTAPDARLRAASALALATVTGVPAGGATPDAVADALTRYFARTGRRHFAEVALRADAARGTGPDGLAHYRATVSLRDRLDLPSGNATVRLGQGIPVAAHVEVNVSGPGIDPGSRRVIARGEKPAGTVREAVVCFGNDHSVGDSAILDVVVDGRRIERRFLSLSRLAITRDPPALPGSASWPAAYAGGLIPMPNPPAQGSASSL</sequence>